<dbReference type="InterPro" id="IPR051620">
    <property type="entry name" value="ORF904-like_C"/>
</dbReference>
<evidence type="ECO:0000313" key="4">
    <source>
        <dbReference type="EMBL" id="GAQ92246.1"/>
    </source>
</evidence>
<keyword evidence="5" id="KW-1185">Reference proteome</keyword>
<evidence type="ECO:0000259" key="3">
    <source>
        <dbReference type="Pfam" id="PF19263"/>
    </source>
</evidence>
<dbReference type="InterPro" id="IPR045455">
    <property type="entry name" value="NrS-1_pol-like_helicase"/>
</dbReference>
<dbReference type="EMBL" id="DF237905">
    <property type="protein sequence ID" value="GAQ92246.1"/>
    <property type="molecule type" value="Genomic_DNA"/>
</dbReference>
<evidence type="ECO:0000256" key="1">
    <source>
        <dbReference type="ARBA" id="ARBA00022801"/>
    </source>
</evidence>
<feature type="region of interest" description="Disordered" evidence="2">
    <location>
        <begin position="591"/>
        <end position="610"/>
    </location>
</feature>
<name>A0A1Y1ITV1_KLENI</name>
<organism evidence="4 5">
    <name type="scientific">Klebsormidium nitens</name>
    <name type="common">Green alga</name>
    <name type="synonym">Ulothrix nitens</name>
    <dbReference type="NCBI Taxonomy" id="105231"/>
    <lineage>
        <taxon>Eukaryota</taxon>
        <taxon>Viridiplantae</taxon>
        <taxon>Streptophyta</taxon>
        <taxon>Klebsormidiophyceae</taxon>
        <taxon>Klebsormidiales</taxon>
        <taxon>Klebsormidiaceae</taxon>
        <taxon>Klebsormidium</taxon>
    </lineage>
</organism>
<evidence type="ECO:0000313" key="5">
    <source>
        <dbReference type="Proteomes" id="UP000054558"/>
    </source>
</evidence>
<reference evidence="4 5" key="1">
    <citation type="journal article" date="2014" name="Nat. Commun.">
        <title>Klebsormidium flaccidum genome reveals primary factors for plant terrestrial adaptation.</title>
        <authorList>
            <person name="Hori K."/>
            <person name="Maruyama F."/>
            <person name="Fujisawa T."/>
            <person name="Togashi T."/>
            <person name="Yamamoto N."/>
            <person name="Seo M."/>
            <person name="Sato S."/>
            <person name="Yamada T."/>
            <person name="Mori H."/>
            <person name="Tajima N."/>
            <person name="Moriyama T."/>
            <person name="Ikeuchi M."/>
            <person name="Watanabe M."/>
            <person name="Wada H."/>
            <person name="Kobayashi K."/>
            <person name="Saito M."/>
            <person name="Masuda T."/>
            <person name="Sasaki-Sekimoto Y."/>
            <person name="Mashiguchi K."/>
            <person name="Awai K."/>
            <person name="Shimojima M."/>
            <person name="Masuda S."/>
            <person name="Iwai M."/>
            <person name="Nobusawa T."/>
            <person name="Narise T."/>
            <person name="Kondo S."/>
            <person name="Saito H."/>
            <person name="Sato R."/>
            <person name="Murakawa M."/>
            <person name="Ihara Y."/>
            <person name="Oshima-Yamada Y."/>
            <person name="Ohtaka K."/>
            <person name="Satoh M."/>
            <person name="Sonobe K."/>
            <person name="Ishii M."/>
            <person name="Ohtani R."/>
            <person name="Kanamori-Sato M."/>
            <person name="Honoki R."/>
            <person name="Miyazaki D."/>
            <person name="Mochizuki H."/>
            <person name="Umetsu J."/>
            <person name="Higashi K."/>
            <person name="Shibata D."/>
            <person name="Kamiya Y."/>
            <person name="Sato N."/>
            <person name="Nakamura Y."/>
            <person name="Tabata S."/>
            <person name="Ida S."/>
            <person name="Kurokawa K."/>
            <person name="Ohta H."/>
        </authorList>
    </citation>
    <scope>NUCLEOTIDE SEQUENCE [LARGE SCALE GENOMIC DNA]</scope>
    <source>
        <strain evidence="4 5">NIES-2285</strain>
    </source>
</reference>
<dbReference type="OrthoDB" id="103748at2759"/>
<dbReference type="GO" id="GO:0016787">
    <property type="term" value="F:hydrolase activity"/>
    <property type="evidence" value="ECO:0007669"/>
    <property type="project" value="UniProtKB-KW"/>
</dbReference>
<gene>
    <name evidence="4" type="ORF">KFL_009560020</name>
</gene>
<dbReference type="Pfam" id="PF19263">
    <property type="entry name" value="DUF5906"/>
    <property type="match status" value="1"/>
</dbReference>
<evidence type="ECO:0000256" key="2">
    <source>
        <dbReference type="SAM" id="MobiDB-lite"/>
    </source>
</evidence>
<sequence>MPGWLIELLTGNEKELFGALDGAAPSCSQDSGSLTPITAICNAPRALGSFPSLQAAKEKIAKFLKEKLPNDESCFCGMDRKTPNDWHILKYKTNGIRTCLNVYLHDAMDSKSKEEQKARVKILADITVAVLNTYCGVVVGVSKPIYIETLFRRSIDGGLKPKSTILRTGADFALRCECLSLQHLPAKTAGQFWRQSPHRKIYDSIVFDPNLHGRETKDYNLYHGLCFDPSEVALLDADGMRDCEARLPRLFWHIRHILANGDSACSDYVLSWLAHQVQRPGKKIGVALVFKSKQGAGKGMIWDFVGFKLLGEALYLYCNDLDKVIGKFNSISANKLLTVFDEVSSWGGAYKSNNRLKSHITQENNMLEKKGIDPIQVKDFCNSVFTTNEEWPIKREVDDRRYAAIEASNQMLGNTEYFTRLSEELEKPEMAKLFFQYLLSLDISKWNAKLVPQTAWGEALRAHSIPAYAAMVQALLENGCFHPTKETWAASEDISATYETFLYDNNIQSPEAKLSRTALCGALHKIFKLRSGTRNLSRPNNDAFNQDAKTIRGWWFMPEGEMCNLLRSEKVFQEGTAHLWKEIKWERPLGHANDKDRPWMTSPDSSLKPEGEIKEHRKCLGCGFEHIGVKVEPDSTSTLQKKPL</sequence>
<feature type="domain" description="NrS-1 polymerase-like helicase" evidence="3">
    <location>
        <begin position="291"/>
        <end position="401"/>
    </location>
</feature>
<dbReference type="PANTHER" id="PTHR35372">
    <property type="entry name" value="ATP BINDING PROTEIN-RELATED"/>
    <property type="match status" value="1"/>
</dbReference>
<protein>
    <recommendedName>
        <fullName evidence="3">NrS-1 polymerase-like helicase domain-containing protein</fullName>
    </recommendedName>
</protein>
<proteinExistence type="predicted"/>
<dbReference type="AlphaFoldDB" id="A0A1Y1ITV1"/>
<keyword evidence="1" id="KW-0378">Hydrolase</keyword>
<dbReference type="PANTHER" id="PTHR35372:SF2">
    <property type="entry name" value="SF3 HELICASE DOMAIN-CONTAINING PROTEIN"/>
    <property type="match status" value="1"/>
</dbReference>
<dbReference type="Proteomes" id="UP000054558">
    <property type="component" value="Unassembled WGS sequence"/>
</dbReference>
<accession>A0A1Y1ITV1</accession>